<protein>
    <recommendedName>
        <fullName evidence="3">RNA-directed DNA polymerase from mobile element jockey-like</fullName>
    </recommendedName>
</protein>
<dbReference type="EMBL" id="REGN01005340">
    <property type="protein sequence ID" value="RNA13714.1"/>
    <property type="molecule type" value="Genomic_DNA"/>
</dbReference>
<evidence type="ECO:0008006" key="3">
    <source>
        <dbReference type="Google" id="ProtNLM"/>
    </source>
</evidence>
<dbReference type="Gene3D" id="3.60.10.10">
    <property type="entry name" value="Endonuclease/exonuclease/phosphatase"/>
    <property type="match status" value="1"/>
</dbReference>
<name>A0A3M7QRJ6_BRAPC</name>
<reference evidence="1 2" key="1">
    <citation type="journal article" date="2018" name="Sci. Rep.">
        <title>Genomic signatures of local adaptation to the degree of environmental predictability in rotifers.</title>
        <authorList>
            <person name="Franch-Gras L."/>
            <person name="Hahn C."/>
            <person name="Garcia-Roger E.M."/>
            <person name="Carmona M.J."/>
            <person name="Serra M."/>
            <person name="Gomez A."/>
        </authorList>
    </citation>
    <scope>NUCLEOTIDE SEQUENCE [LARGE SCALE GENOMIC DNA]</scope>
    <source>
        <strain evidence="1">HYR1</strain>
    </source>
</reference>
<feature type="non-terminal residue" evidence="1">
    <location>
        <position position="167"/>
    </location>
</feature>
<dbReference type="Proteomes" id="UP000276133">
    <property type="component" value="Unassembled WGS sequence"/>
</dbReference>
<evidence type="ECO:0000313" key="2">
    <source>
        <dbReference type="Proteomes" id="UP000276133"/>
    </source>
</evidence>
<dbReference type="InterPro" id="IPR036691">
    <property type="entry name" value="Endo/exonu/phosph_ase_sf"/>
</dbReference>
<sequence length="167" mass="19346">MAESDLIFLCETWLKEEEELQENLFENAKIYMKSGMENYRGYGRPYGGIAYCDIRNGKTIIVVYLTANDNSNESKLEHKIDINELSSLIEKLKNENKDNLIVGDFNSDPIRNKTFDPELLHMVKEMELKFFDIEFDNKNKHTYTNGIHSSAIDHVIGPKHLVDVVQN</sequence>
<evidence type="ECO:0000313" key="1">
    <source>
        <dbReference type="EMBL" id="RNA13714.1"/>
    </source>
</evidence>
<comment type="caution">
    <text evidence="1">The sequence shown here is derived from an EMBL/GenBank/DDBJ whole genome shotgun (WGS) entry which is preliminary data.</text>
</comment>
<dbReference type="SUPFAM" id="SSF56219">
    <property type="entry name" value="DNase I-like"/>
    <property type="match status" value="1"/>
</dbReference>
<proteinExistence type="predicted"/>
<gene>
    <name evidence="1" type="ORF">BpHYR1_018796</name>
</gene>
<keyword evidence="2" id="KW-1185">Reference proteome</keyword>
<dbReference type="AlphaFoldDB" id="A0A3M7QRJ6"/>
<organism evidence="1 2">
    <name type="scientific">Brachionus plicatilis</name>
    <name type="common">Marine rotifer</name>
    <name type="synonym">Brachionus muelleri</name>
    <dbReference type="NCBI Taxonomy" id="10195"/>
    <lineage>
        <taxon>Eukaryota</taxon>
        <taxon>Metazoa</taxon>
        <taxon>Spiralia</taxon>
        <taxon>Gnathifera</taxon>
        <taxon>Rotifera</taxon>
        <taxon>Eurotatoria</taxon>
        <taxon>Monogononta</taxon>
        <taxon>Pseudotrocha</taxon>
        <taxon>Ploima</taxon>
        <taxon>Brachionidae</taxon>
        <taxon>Brachionus</taxon>
    </lineage>
</organism>
<accession>A0A3M7QRJ6</accession>